<gene>
    <name evidence="2" type="ORF">SLAVMIC_00555</name>
</gene>
<keyword evidence="1" id="KW-0812">Transmembrane</keyword>
<organism evidence="2">
    <name type="scientific">uncultured marine phage</name>
    <dbReference type="NCBI Taxonomy" id="707152"/>
    <lineage>
        <taxon>Viruses</taxon>
        <taxon>environmental samples</taxon>
    </lineage>
</organism>
<evidence type="ECO:0000313" key="2">
    <source>
        <dbReference type="EMBL" id="CAG7580784.1"/>
    </source>
</evidence>
<protein>
    <submittedName>
        <fullName evidence="2">Uncharacterized protein</fullName>
    </submittedName>
</protein>
<sequence>MTYPFIILLIPMILVPILIGVISHIRDKRQRKYEVDKVSEYSEEFNEYYSYLYKLYEGEFEDINSPNRSPIGAMPNEIKPGKLIYYSDNNRRVWSKMNDLVRTKKEFDRIINRDIFGMVGLIVELPIAKRKIDCETIILELEYSKDLKPFFREERLSQILDTDTDNTDK</sequence>
<keyword evidence="1" id="KW-1133">Transmembrane helix</keyword>
<accession>A0A8D9FRM9</accession>
<evidence type="ECO:0000256" key="1">
    <source>
        <dbReference type="SAM" id="Phobius"/>
    </source>
</evidence>
<reference evidence="2" key="1">
    <citation type="submission" date="2021-06" db="EMBL/GenBank/DDBJ databases">
        <authorList>
            <person name="Gannon L."/>
            <person name="Redgwell R T."/>
            <person name="Michniewski S."/>
            <person name="Harrison D C."/>
            <person name="Millard A."/>
        </authorList>
    </citation>
    <scope>NUCLEOTIDE SEQUENCE</scope>
</reference>
<proteinExistence type="predicted"/>
<feature type="transmembrane region" description="Helical" evidence="1">
    <location>
        <begin position="6"/>
        <end position="25"/>
    </location>
</feature>
<dbReference type="EMBL" id="OU342829">
    <property type="protein sequence ID" value="CAG7580784.1"/>
    <property type="molecule type" value="Genomic_DNA"/>
</dbReference>
<name>A0A8D9FRM9_9VIRU</name>
<keyword evidence="1" id="KW-0472">Membrane</keyword>